<evidence type="ECO:0000313" key="5">
    <source>
        <dbReference type="EMBL" id="SFN98982.1"/>
    </source>
</evidence>
<dbReference type="InterPro" id="IPR055398">
    <property type="entry name" value="Rossmann-like_BshC"/>
</dbReference>
<accession>A0A1I5DIC7</accession>
<reference evidence="6" key="1">
    <citation type="submission" date="2016-10" db="EMBL/GenBank/DDBJ databases">
        <authorList>
            <person name="Varghese N."/>
            <person name="Submissions S."/>
        </authorList>
    </citation>
    <scope>NUCLEOTIDE SEQUENCE [LARGE SCALE GENOMIC DNA]</scope>
    <source>
        <strain evidence="6">DSM 15282</strain>
    </source>
</reference>
<feature type="domain" description="Bacillithiol biosynthesis BshC N-terminal Rossmann-like" evidence="3">
    <location>
        <begin position="1"/>
        <end position="362"/>
    </location>
</feature>
<dbReference type="EC" id="6.-.-.-" evidence="2"/>
<dbReference type="InterPro" id="IPR055399">
    <property type="entry name" value="CC_BshC"/>
</dbReference>
<dbReference type="RefSeq" id="WP_091651060.1">
    <property type="nucleotide sequence ID" value="NZ_FOVW01000003.1"/>
</dbReference>
<evidence type="ECO:0000313" key="6">
    <source>
        <dbReference type="Proteomes" id="UP000199564"/>
    </source>
</evidence>
<protein>
    <recommendedName>
        <fullName evidence="2">Putative cysteine ligase BshC</fullName>
        <ecNumber evidence="2">6.-.-.-</ecNumber>
    </recommendedName>
</protein>
<gene>
    <name evidence="2" type="primary">bshC</name>
    <name evidence="5" type="ORF">SAMN04488519_10333</name>
</gene>
<evidence type="ECO:0000256" key="2">
    <source>
        <dbReference type="HAMAP-Rule" id="MF_01867"/>
    </source>
</evidence>
<dbReference type="EMBL" id="FOVW01000003">
    <property type="protein sequence ID" value="SFN98982.1"/>
    <property type="molecule type" value="Genomic_DNA"/>
</dbReference>
<evidence type="ECO:0000256" key="1">
    <source>
        <dbReference type="ARBA" id="ARBA00022598"/>
    </source>
</evidence>
<sequence>MKKYCVDLRETHQFSSFFLDYIEGKAELRPFYTHLPEIESFKQAIEKKEFPENNRKILCQSLAKQYEGIELFEEEKKQLEALAGPNTFTVTTGHQLNLFTGPLYFIYKIVSTIKLAEELNKAYPNHHFVPVYWMASEDHDFDEINYFKLDGKKYQWNSDQSGAVGDFELDASFQEFLKEVPFVHDVFKQAYSSSKTLKEAVRKYVHELFGEKGLLIVDGHDAGLKGLFKEVMKSDLIDHTPHKEAVLKTESLETLGYSGQIFPREINFFYLDQGLRERIEKHGDSYLVLNSDLKFSQDEILKLVEDHPERFSPNVVLRPLYQEMILPNLAYLGGPAEAVYWLQLKGVFDHFQTPFPVLLPRNFALILSKEILRKIEKLGWDENSIFMDKEVWKKDFVAKNALSDIQMKKEREQVALLFDNRGKEAESLEKSLKGSFEAAKVRSLKILDQMSDKLRKAEEKRHQIAFSRVDDIEDYLKPNGSPQERVVNMMQFYLADELLIEKLFENFDPMDFRMMVLKYED</sequence>
<dbReference type="STRING" id="226506.SAMN04488519_10333"/>
<dbReference type="AlphaFoldDB" id="A0A1I5DIC7"/>
<comment type="similarity">
    <text evidence="2">Belongs to the BshC family.</text>
</comment>
<dbReference type="NCBIfam" id="TIGR03998">
    <property type="entry name" value="thiol_BshC"/>
    <property type="match status" value="1"/>
</dbReference>
<dbReference type="HAMAP" id="MF_01867">
    <property type="entry name" value="BshC"/>
    <property type="match status" value="1"/>
</dbReference>
<organism evidence="5 6">
    <name type="scientific">Algoriphagus ornithinivorans</name>
    <dbReference type="NCBI Taxonomy" id="226506"/>
    <lineage>
        <taxon>Bacteria</taxon>
        <taxon>Pseudomonadati</taxon>
        <taxon>Bacteroidota</taxon>
        <taxon>Cytophagia</taxon>
        <taxon>Cytophagales</taxon>
        <taxon>Cyclobacteriaceae</taxon>
        <taxon>Algoriphagus</taxon>
    </lineage>
</organism>
<dbReference type="Pfam" id="PF24850">
    <property type="entry name" value="CC_BshC"/>
    <property type="match status" value="1"/>
</dbReference>
<proteinExistence type="inferred from homology"/>
<keyword evidence="6" id="KW-1185">Reference proteome</keyword>
<feature type="domain" description="Bacillithiol biosynthesis BshC C-terminal coiled-coil" evidence="4">
    <location>
        <begin position="364"/>
        <end position="518"/>
    </location>
</feature>
<name>A0A1I5DIC7_9BACT</name>
<dbReference type="Proteomes" id="UP000199564">
    <property type="component" value="Unassembled WGS sequence"/>
</dbReference>
<evidence type="ECO:0000259" key="3">
    <source>
        <dbReference type="Pfam" id="PF10079"/>
    </source>
</evidence>
<dbReference type="InterPro" id="IPR011199">
    <property type="entry name" value="Bacillithiol_biosynth_BshC"/>
</dbReference>
<dbReference type="Pfam" id="PF10079">
    <property type="entry name" value="Rossmann-like_BshC"/>
    <property type="match status" value="1"/>
</dbReference>
<dbReference type="GO" id="GO:0016874">
    <property type="term" value="F:ligase activity"/>
    <property type="evidence" value="ECO:0007669"/>
    <property type="project" value="UniProtKB-UniRule"/>
</dbReference>
<keyword evidence="1 2" id="KW-0436">Ligase</keyword>
<dbReference type="PIRSF" id="PIRSF012535">
    <property type="entry name" value="UCP012535"/>
    <property type="match status" value="1"/>
</dbReference>
<evidence type="ECO:0000259" key="4">
    <source>
        <dbReference type="Pfam" id="PF24850"/>
    </source>
</evidence>